<dbReference type="Proteomes" id="UP000799766">
    <property type="component" value="Unassembled WGS sequence"/>
</dbReference>
<feature type="compositionally biased region" description="Basic and acidic residues" evidence="5">
    <location>
        <begin position="211"/>
        <end position="238"/>
    </location>
</feature>
<evidence type="ECO:0000259" key="6">
    <source>
        <dbReference type="SMART" id="SM00576"/>
    </source>
</evidence>
<proteinExistence type="predicted"/>
<evidence type="ECO:0000313" key="8">
    <source>
        <dbReference type="Proteomes" id="UP000799766"/>
    </source>
</evidence>
<dbReference type="Pfam" id="PF07524">
    <property type="entry name" value="Bromo_TP"/>
    <property type="match status" value="1"/>
</dbReference>
<dbReference type="CDD" id="cd00076">
    <property type="entry name" value="HFD_SF"/>
    <property type="match status" value="1"/>
</dbReference>
<protein>
    <recommendedName>
        <fullName evidence="6">Bromodomain associated domain-containing protein</fullName>
    </recommendedName>
</protein>
<dbReference type="Gene3D" id="1.10.20.10">
    <property type="entry name" value="Histone, subunit A"/>
    <property type="match status" value="1"/>
</dbReference>
<evidence type="ECO:0000256" key="3">
    <source>
        <dbReference type="ARBA" id="ARBA00023163"/>
    </source>
</evidence>
<evidence type="ECO:0000256" key="5">
    <source>
        <dbReference type="SAM" id="MobiDB-lite"/>
    </source>
</evidence>
<keyword evidence="8" id="KW-1185">Reference proteome</keyword>
<dbReference type="InterPro" id="IPR009072">
    <property type="entry name" value="Histone-fold"/>
</dbReference>
<keyword evidence="2" id="KW-0805">Transcription regulation</keyword>
<reference evidence="7" key="1">
    <citation type="journal article" date="2020" name="Stud. Mycol.">
        <title>101 Dothideomycetes genomes: a test case for predicting lifestyles and emergence of pathogens.</title>
        <authorList>
            <person name="Haridas S."/>
            <person name="Albert R."/>
            <person name="Binder M."/>
            <person name="Bloem J."/>
            <person name="Labutti K."/>
            <person name="Salamov A."/>
            <person name="Andreopoulos B."/>
            <person name="Baker S."/>
            <person name="Barry K."/>
            <person name="Bills G."/>
            <person name="Bluhm B."/>
            <person name="Cannon C."/>
            <person name="Castanera R."/>
            <person name="Culley D."/>
            <person name="Daum C."/>
            <person name="Ezra D."/>
            <person name="Gonzalez J."/>
            <person name="Henrissat B."/>
            <person name="Kuo A."/>
            <person name="Liang C."/>
            <person name="Lipzen A."/>
            <person name="Lutzoni F."/>
            <person name="Magnuson J."/>
            <person name="Mondo S."/>
            <person name="Nolan M."/>
            <person name="Ohm R."/>
            <person name="Pangilinan J."/>
            <person name="Park H.-J."/>
            <person name="Ramirez L."/>
            <person name="Alfaro M."/>
            <person name="Sun H."/>
            <person name="Tritt A."/>
            <person name="Yoshinaga Y."/>
            <person name="Zwiers L.-H."/>
            <person name="Turgeon B."/>
            <person name="Goodwin S."/>
            <person name="Spatafora J."/>
            <person name="Crous P."/>
            <person name="Grigoriev I."/>
        </authorList>
    </citation>
    <scope>NUCLEOTIDE SEQUENCE</scope>
    <source>
        <strain evidence="7">ATCC 16933</strain>
    </source>
</reference>
<dbReference type="SMART" id="SM00576">
    <property type="entry name" value="BTP"/>
    <property type="match status" value="1"/>
</dbReference>
<evidence type="ECO:0000256" key="2">
    <source>
        <dbReference type="ARBA" id="ARBA00023015"/>
    </source>
</evidence>
<comment type="subcellular location">
    <subcellularLocation>
        <location evidence="1">Nucleus</location>
    </subcellularLocation>
</comment>
<sequence>MLHTALLRPTVLHILRAAGFHSARPSVIDVLTDIMARYLHLLAVQTAAHATHNHNDLEPTITDVRLAMADCGVFLANTAASEEAWREAFRKPLEEYPERNGIRAREMARRDAEDTADVREFIEWVKGDAHKEIRRIAGFLPTDAAQGVKMDDTRTQPEDYLTVLKKKHNKTGEESRYQGTVLGIAAESKPIKIEGGPAESLAEWNRQAFELSRKAHEKAEKNGKNDTRMETDEPHETNGDPMQAEQ</sequence>
<dbReference type="EMBL" id="MU001674">
    <property type="protein sequence ID" value="KAF2459737.1"/>
    <property type="molecule type" value="Genomic_DNA"/>
</dbReference>
<feature type="region of interest" description="Disordered" evidence="5">
    <location>
        <begin position="211"/>
        <end position="246"/>
    </location>
</feature>
<gene>
    <name evidence="7" type="ORF">BDY21DRAFT_384262</name>
</gene>
<evidence type="ECO:0000256" key="1">
    <source>
        <dbReference type="ARBA" id="ARBA00004123"/>
    </source>
</evidence>
<dbReference type="OrthoDB" id="5402929at2759"/>
<dbReference type="AlphaFoldDB" id="A0A6A6P7F7"/>
<dbReference type="GO" id="GO:0046982">
    <property type="term" value="F:protein heterodimerization activity"/>
    <property type="evidence" value="ECO:0007669"/>
    <property type="project" value="InterPro"/>
</dbReference>
<organism evidence="7 8">
    <name type="scientific">Lineolata rhizophorae</name>
    <dbReference type="NCBI Taxonomy" id="578093"/>
    <lineage>
        <taxon>Eukaryota</taxon>
        <taxon>Fungi</taxon>
        <taxon>Dikarya</taxon>
        <taxon>Ascomycota</taxon>
        <taxon>Pezizomycotina</taxon>
        <taxon>Dothideomycetes</taxon>
        <taxon>Dothideomycetes incertae sedis</taxon>
        <taxon>Lineolatales</taxon>
        <taxon>Lineolataceae</taxon>
        <taxon>Lineolata</taxon>
    </lineage>
</organism>
<name>A0A6A6P7F7_9PEZI</name>
<dbReference type="GO" id="GO:0005634">
    <property type="term" value="C:nucleus"/>
    <property type="evidence" value="ECO:0007669"/>
    <property type="project" value="UniProtKB-SubCell"/>
</dbReference>
<feature type="domain" description="Bromodomain associated" evidence="6">
    <location>
        <begin position="2"/>
        <end position="77"/>
    </location>
</feature>
<keyword evidence="3" id="KW-0804">Transcription</keyword>
<evidence type="ECO:0000313" key="7">
    <source>
        <dbReference type="EMBL" id="KAF2459737.1"/>
    </source>
</evidence>
<keyword evidence="4" id="KW-0539">Nucleus</keyword>
<accession>A0A6A6P7F7</accession>
<dbReference type="InterPro" id="IPR006565">
    <property type="entry name" value="BTP"/>
</dbReference>
<evidence type="ECO:0000256" key="4">
    <source>
        <dbReference type="ARBA" id="ARBA00023242"/>
    </source>
</evidence>